<name>M2U505_9SPHN</name>
<evidence type="ECO:0000313" key="1">
    <source>
        <dbReference type="EMBL" id="EMD83073.1"/>
    </source>
</evidence>
<organism evidence="1 2">
    <name type="scientific">Pacificimonas flava</name>
    <dbReference type="NCBI Taxonomy" id="1234595"/>
    <lineage>
        <taxon>Bacteria</taxon>
        <taxon>Pseudomonadati</taxon>
        <taxon>Pseudomonadota</taxon>
        <taxon>Alphaproteobacteria</taxon>
        <taxon>Sphingomonadales</taxon>
        <taxon>Sphingosinicellaceae</taxon>
        <taxon>Pacificimonas</taxon>
    </lineage>
</organism>
<comment type="caution">
    <text evidence="1">The sequence shown here is derived from an EMBL/GenBank/DDBJ whole genome shotgun (WGS) entry which is preliminary data.</text>
</comment>
<sequence length="107" mass="11549">MRLCIWAEGDGFPDCKNADDVTRLAAPASAETVTVDVAALPLGAYGISVIHDENDNKRLDKSFIGLPTEGVGFSNNASAPFGPPAYKRVRFPVDGDTSETIRLKYYL</sequence>
<dbReference type="Proteomes" id="UP000011717">
    <property type="component" value="Unassembled WGS sequence"/>
</dbReference>
<reference evidence="1 2" key="1">
    <citation type="journal article" date="2013" name="Genome Announc.">
        <title>Draft Genome Sequence of Strain JLT2015T, Belonging to the Family Sphingomonadaceae of the Alphaproteobacteria.</title>
        <authorList>
            <person name="Tang K."/>
            <person name="Liu K."/>
            <person name="Li S."/>
            <person name="Jiao N."/>
        </authorList>
    </citation>
    <scope>NUCLEOTIDE SEQUENCE [LARGE SCALE GENOMIC DNA]</scope>
    <source>
        <strain evidence="1 2">JLT2015</strain>
    </source>
</reference>
<dbReference type="InterPro" id="IPR018673">
    <property type="entry name" value="DUF2141"/>
</dbReference>
<protein>
    <recommendedName>
        <fullName evidence="3">DUF2141 domain-containing protein</fullName>
    </recommendedName>
</protein>
<evidence type="ECO:0000313" key="2">
    <source>
        <dbReference type="Proteomes" id="UP000011717"/>
    </source>
</evidence>
<proteinExistence type="predicted"/>
<keyword evidence="2" id="KW-1185">Reference proteome</keyword>
<dbReference type="EMBL" id="AMRV01000004">
    <property type="protein sequence ID" value="EMD83073.1"/>
    <property type="molecule type" value="Genomic_DNA"/>
</dbReference>
<dbReference type="AlphaFoldDB" id="M2U505"/>
<dbReference type="Pfam" id="PF09912">
    <property type="entry name" value="DUF2141"/>
    <property type="match status" value="1"/>
</dbReference>
<evidence type="ECO:0008006" key="3">
    <source>
        <dbReference type="Google" id="ProtNLM"/>
    </source>
</evidence>
<gene>
    <name evidence="1" type="ORF">C725_1671</name>
</gene>
<accession>M2U505</accession>